<dbReference type="PANTHER" id="PTHR45919">
    <property type="entry name" value="GDP-MAN:MAN(3)GLCNAC(2)-PP-DOL ALPHA-1,2-MANNOSYLTRANSFERASE"/>
    <property type="match status" value="1"/>
</dbReference>
<proteinExistence type="predicted"/>
<dbReference type="GO" id="GO:0016020">
    <property type="term" value="C:membrane"/>
    <property type="evidence" value="ECO:0007669"/>
    <property type="project" value="TreeGrafter"/>
</dbReference>
<dbReference type="InterPro" id="IPR001296">
    <property type="entry name" value="Glyco_trans_1"/>
</dbReference>
<reference evidence="2" key="1">
    <citation type="submission" date="2019-08" db="EMBL/GenBank/DDBJ databases">
        <authorList>
            <person name="Kucharzyk K."/>
            <person name="Murdoch R.W."/>
            <person name="Higgins S."/>
            <person name="Loffler F."/>
        </authorList>
    </citation>
    <scope>NUCLEOTIDE SEQUENCE</scope>
</reference>
<feature type="domain" description="Glycosyl transferase family 1" evidence="1">
    <location>
        <begin position="166"/>
        <end position="317"/>
    </location>
</feature>
<dbReference type="Pfam" id="PF00534">
    <property type="entry name" value="Glycos_transf_1"/>
    <property type="match status" value="1"/>
</dbReference>
<sequence>MKILLYSPYLFPLHFGGGERYILDCACLARDAGYEVFLAAPAKLLEKNQLSLLAPYEKFLNRSLEGIHLVAAPFFEQTSFVKKLIWTKQWEEIYYLTDGSFFFSLAQRNILHIQFPLPIAKKSFLQNWKLANWQVKNTNSFFTKQYVEKNWQTKVQFVHQPYVDQNEFAVSAAIKKQKQILHVGRFFSQLHSKRQDVLIEAFRLLIKKEPELLKDWRLSFVGSVEDQEYFQSLQEKAAGLPIDFFTDLPRQELIKKYQTASIYWHATGYGVNQDEHPEMMEHFGISVLEAMAAGAVPLVIRRGGLPEVLGEKLDDCLWDDLTTCQEKTLELLRNPEELTAKAKLAKERSQYFSQERFRQTLMEMIGAKKHV</sequence>
<comment type="caution">
    <text evidence="2">The sequence shown here is derived from an EMBL/GenBank/DDBJ whole genome shotgun (WGS) entry which is preliminary data.</text>
</comment>
<dbReference type="Gene3D" id="3.40.50.2000">
    <property type="entry name" value="Glycogen Phosphorylase B"/>
    <property type="match status" value="1"/>
</dbReference>
<protein>
    <recommendedName>
        <fullName evidence="1">Glycosyl transferase family 1 domain-containing protein</fullName>
    </recommendedName>
</protein>
<dbReference type="AlphaFoldDB" id="A0A645BFY9"/>
<dbReference type="GO" id="GO:0006487">
    <property type="term" value="P:protein N-linked glycosylation"/>
    <property type="evidence" value="ECO:0007669"/>
    <property type="project" value="TreeGrafter"/>
</dbReference>
<dbReference type="SUPFAM" id="SSF53756">
    <property type="entry name" value="UDP-Glycosyltransferase/glycogen phosphorylase"/>
    <property type="match status" value="1"/>
</dbReference>
<evidence type="ECO:0000259" key="1">
    <source>
        <dbReference type="Pfam" id="PF00534"/>
    </source>
</evidence>
<dbReference type="InterPro" id="IPR038013">
    <property type="entry name" value="ALG11"/>
</dbReference>
<dbReference type="EMBL" id="VSSQ01019716">
    <property type="protein sequence ID" value="MPM63988.1"/>
    <property type="molecule type" value="Genomic_DNA"/>
</dbReference>
<dbReference type="PANTHER" id="PTHR45919:SF1">
    <property type="entry name" value="GDP-MAN:MAN(3)GLCNAC(2)-PP-DOL ALPHA-1,2-MANNOSYLTRANSFERASE"/>
    <property type="match status" value="1"/>
</dbReference>
<dbReference type="CDD" id="cd03801">
    <property type="entry name" value="GT4_PimA-like"/>
    <property type="match status" value="1"/>
</dbReference>
<name>A0A645BFY9_9ZZZZ</name>
<dbReference type="GO" id="GO:0004377">
    <property type="term" value="F:GDP-Man:Man(3)GlcNAc(2)-PP-Dol alpha-1,2-mannosyltransferase activity"/>
    <property type="evidence" value="ECO:0007669"/>
    <property type="project" value="InterPro"/>
</dbReference>
<accession>A0A645BFY9</accession>
<evidence type="ECO:0000313" key="2">
    <source>
        <dbReference type="EMBL" id="MPM63988.1"/>
    </source>
</evidence>
<gene>
    <name evidence="2" type="ORF">SDC9_110873</name>
</gene>
<organism evidence="2">
    <name type="scientific">bioreactor metagenome</name>
    <dbReference type="NCBI Taxonomy" id="1076179"/>
    <lineage>
        <taxon>unclassified sequences</taxon>
        <taxon>metagenomes</taxon>
        <taxon>ecological metagenomes</taxon>
    </lineage>
</organism>